<proteinExistence type="predicted"/>
<name>A0A6L2KX98_TANCI</name>
<sequence>MDQNIDSSGFDQIQPPQYPAIHHPSQEINEVVLQVREKFMKDTKTFLEKFSRISFRVMPTVLSIAWERFFEINHAYIYKRYKPEKIQELMCKLCEDVRNIREELSEYINSPSWNYPTFYNDEEHSVQYKEYLEKYPDAITPVLPKEEPEYSLSMGYDHLSTTPEIESEEVTESSVKNLVPILSEYEVTPDDESECDMPIKDDSSLTFTTFSNPLSNDNDNFTSRDDESLLDEDVSIEEFKEFSGELTHINPILPEIKEADFDLEEEILEDNDSLMDEIDLFRATDELLPLNIKCDSYDSEGDIHFHKELLIDDSIPFPNNELSNFDHQDDPLFPRPPPEPLDVEFFFNSKPDVIAEEILDKLNEHECFDPGGEIDVFANVEDDDYFPFIFVIRIFLSYLIYPEVSSLLLSADNEDTIFNPGISV</sequence>
<gene>
    <name evidence="1" type="ORF">Tci_025378</name>
</gene>
<evidence type="ECO:0000313" key="1">
    <source>
        <dbReference type="EMBL" id="GEU53400.1"/>
    </source>
</evidence>
<organism evidence="1">
    <name type="scientific">Tanacetum cinerariifolium</name>
    <name type="common">Dalmatian daisy</name>
    <name type="synonym">Chrysanthemum cinerariifolium</name>
    <dbReference type="NCBI Taxonomy" id="118510"/>
    <lineage>
        <taxon>Eukaryota</taxon>
        <taxon>Viridiplantae</taxon>
        <taxon>Streptophyta</taxon>
        <taxon>Embryophyta</taxon>
        <taxon>Tracheophyta</taxon>
        <taxon>Spermatophyta</taxon>
        <taxon>Magnoliopsida</taxon>
        <taxon>eudicotyledons</taxon>
        <taxon>Gunneridae</taxon>
        <taxon>Pentapetalae</taxon>
        <taxon>asterids</taxon>
        <taxon>campanulids</taxon>
        <taxon>Asterales</taxon>
        <taxon>Asteraceae</taxon>
        <taxon>Asteroideae</taxon>
        <taxon>Anthemideae</taxon>
        <taxon>Anthemidinae</taxon>
        <taxon>Tanacetum</taxon>
    </lineage>
</organism>
<protein>
    <recommendedName>
        <fullName evidence="2">Reverse transcriptase domain-containing protein</fullName>
    </recommendedName>
</protein>
<comment type="caution">
    <text evidence="1">The sequence shown here is derived from an EMBL/GenBank/DDBJ whole genome shotgun (WGS) entry which is preliminary data.</text>
</comment>
<reference evidence="1" key="1">
    <citation type="journal article" date="2019" name="Sci. Rep.">
        <title>Draft genome of Tanacetum cinerariifolium, the natural source of mosquito coil.</title>
        <authorList>
            <person name="Yamashiro T."/>
            <person name="Shiraishi A."/>
            <person name="Satake H."/>
            <person name="Nakayama K."/>
        </authorList>
    </citation>
    <scope>NUCLEOTIDE SEQUENCE</scope>
</reference>
<dbReference type="EMBL" id="BKCJ010003168">
    <property type="protein sequence ID" value="GEU53400.1"/>
    <property type="molecule type" value="Genomic_DNA"/>
</dbReference>
<accession>A0A6L2KX98</accession>
<evidence type="ECO:0008006" key="2">
    <source>
        <dbReference type="Google" id="ProtNLM"/>
    </source>
</evidence>
<dbReference type="AlphaFoldDB" id="A0A6L2KX98"/>